<dbReference type="Pfam" id="PF16837">
    <property type="entry name" value="SF3A3"/>
    <property type="match status" value="1"/>
</dbReference>
<evidence type="ECO:0000256" key="2">
    <source>
        <dbReference type="ARBA" id="ARBA00022723"/>
    </source>
</evidence>
<dbReference type="PANTHER" id="PTHR12786">
    <property type="entry name" value="SPLICING FACTOR SF3A-RELATED"/>
    <property type="match status" value="1"/>
</dbReference>
<comment type="subcellular location">
    <subcellularLocation>
        <location evidence="1">Nucleus</location>
    </subcellularLocation>
</comment>
<evidence type="ECO:0000256" key="3">
    <source>
        <dbReference type="ARBA" id="ARBA00022771"/>
    </source>
</evidence>
<dbReference type="InterPro" id="IPR024598">
    <property type="entry name" value="SF3a60/Prp9_C"/>
</dbReference>
<dbReference type="InterPro" id="IPR031774">
    <property type="entry name" value="SF3A3_dom"/>
</dbReference>
<dbReference type="InterPro" id="IPR003604">
    <property type="entry name" value="Matrin/U1-like-C_Znf_C2H2"/>
</dbReference>
<dbReference type="InterPro" id="IPR021966">
    <property type="entry name" value="SF3a60_bindingd"/>
</dbReference>
<feature type="region of interest" description="Disordered" evidence="6">
    <location>
        <begin position="287"/>
        <end position="306"/>
    </location>
</feature>
<dbReference type="Pfam" id="PF12108">
    <property type="entry name" value="SF3a60_bindingd"/>
    <property type="match status" value="1"/>
</dbReference>
<proteinExistence type="predicted"/>
<feature type="compositionally biased region" description="Low complexity" evidence="6">
    <location>
        <begin position="293"/>
        <end position="306"/>
    </location>
</feature>
<feature type="domain" description="C2H2-type" evidence="7">
    <location>
        <begin position="263"/>
        <end position="285"/>
    </location>
</feature>
<evidence type="ECO:0000256" key="6">
    <source>
        <dbReference type="SAM" id="MobiDB-lite"/>
    </source>
</evidence>
<dbReference type="GO" id="GO:0005681">
    <property type="term" value="C:spliceosomal complex"/>
    <property type="evidence" value="ECO:0007669"/>
    <property type="project" value="InterPro"/>
</dbReference>
<evidence type="ECO:0000256" key="4">
    <source>
        <dbReference type="ARBA" id="ARBA00022833"/>
    </source>
</evidence>
<dbReference type="Pfam" id="PF11931">
    <property type="entry name" value="SF3a60_Prp9_C"/>
    <property type="match status" value="1"/>
</dbReference>
<dbReference type="GO" id="GO:0000398">
    <property type="term" value="P:mRNA splicing, via spliceosome"/>
    <property type="evidence" value="ECO:0007669"/>
    <property type="project" value="InterPro"/>
</dbReference>
<dbReference type="PROSITE" id="PS00028">
    <property type="entry name" value="ZINC_FINGER_C2H2_1"/>
    <property type="match status" value="1"/>
</dbReference>
<dbReference type="InterPro" id="IPR013087">
    <property type="entry name" value="Znf_C2H2_type"/>
</dbReference>
<dbReference type="Pfam" id="PF12171">
    <property type="entry name" value="zf-C2H2_jaz"/>
    <property type="match status" value="1"/>
</dbReference>
<dbReference type="SMART" id="SM00451">
    <property type="entry name" value="ZnF_U1"/>
    <property type="match status" value="1"/>
</dbReference>
<keyword evidence="4" id="KW-0862">Zinc</keyword>
<accession>A0A0F7SVR2</accession>
<sequence>MNSVIESARQAHEEIDLYEKALASIFQQTDKTYKSRLEKEHRASDVLNRIVAKKQFLRDSYKDATGERVSEIAALSAPPPPADDLEEFYSRLVDIKEFHRKNPEVDSRAVENEIAALVNGPSEEEMEEEVVYDKISSLFSGEESLGRFLDLYASHSQYINLKNVPKIPYLAYFDILSRGAPDDRVPLKEKGSQAYLEYITSLHSYLLAFNARTRPLADLSADEEEAEKDFETKWTEGTVEGWEEEKDVVQANGDEKKDEGIWCPACQKLYSKQTVYDAHLKSKKHEKAAARLTSSGPSTDASTSASPSVQSLSALRHAKLRPAALLTFQTKSLLLSPTFASLLSDTKANVERRSALTARERELEQEESLPEFAPPVGDGMDGGEAEGSDEDEDGKVYNPLKLPLGWDGKPIPYWLFKLHGLGVEYKCEICSGYPYMGRKNFERHFQESRHAFGMRALGLPNTKHFHEITKIEDAMALAEKLKHEGKQDARAVETVEELEDADGNVYDRRTYEDLKRQGLLN</sequence>
<dbReference type="PANTHER" id="PTHR12786:SF2">
    <property type="entry name" value="SPLICING FACTOR 3A SUBUNIT 3"/>
    <property type="match status" value="1"/>
</dbReference>
<organism evidence="8">
    <name type="scientific">Phaffia rhodozyma</name>
    <name type="common">Yeast</name>
    <name type="synonym">Xanthophyllomyces dendrorhous</name>
    <dbReference type="NCBI Taxonomy" id="264483"/>
    <lineage>
        <taxon>Eukaryota</taxon>
        <taxon>Fungi</taxon>
        <taxon>Dikarya</taxon>
        <taxon>Basidiomycota</taxon>
        <taxon>Agaricomycotina</taxon>
        <taxon>Tremellomycetes</taxon>
        <taxon>Cystofilobasidiales</taxon>
        <taxon>Mrakiaceae</taxon>
        <taxon>Phaffia</taxon>
    </lineage>
</organism>
<dbReference type="SUPFAM" id="SSF57667">
    <property type="entry name" value="beta-beta-alpha zinc fingers"/>
    <property type="match status" value="1"/>
</dbReference>
<dbReference type="AlphaFoldDB" id="A0A0F7SVR2"/>
<reference evidence="8" key="1">
    <citation type="submission" date="2014-08" db="EMBL/GenBank/DDBJ databases">
        <authorList>
            <person name="Sharma Rahul"/>
            <person name="Thines Marco"/>
        </authorList>
    </citation>
    <scope>NUCLEOTIDE SEQUENCE</scope>
</reference>
<dbReference type="GO" id="GO:0008270">
    <property type="term" value="F:zinc ion binding"/>
    <property type="evidence" value="ECO:0007669"/>
    <property type="project" value="UniProtKB-KW"/>
</dbReference>
<feature type="compositionally biased region" description="Acidic residues" evidence="6">
    <location>
        <begin position="381"/>
        <end position="393"/>
    </location>
</feature>
<dbReference type="InterPro" id="IPR036236">
    <property type="entry name" value="Znf_C2H2_sf"/>
</dbReference>
<keyword evidence="3" id="KW-0863">Zinc-finger</keyword>
<dbReference type="InterPro" id="IPR022755">
    <property type="entry name" value="Znf_C2H2_jaz"/>
</dbReference>
<evidence type="ECO:0000256" key="1">
    <source>
        <dbReference type="ARBA" id="ARBA00004123"/>
    </source>
</evidence>
<name>A0A0F7SVR2_PHARH</name>
<keyword evidence="5" id="KW-0539">Nucleus</keyword>
<dbReference type="Gene3D" id="3.30.160.60">
    <property type="entry name" value="Classic Zinc Finger"/>
    <property type="match status" value="1"/>
</dbReference>
<keyword evidence="2" id="KW-0479">Metal-binding</keyword>
<dbReference type="InterPro" id="IPR051421">
    <property type="entry name" value="RNA_Proc_DNA_Dmg_Regulator"/>
</dbReference>
<evidence type="ECO:0000313" key="8">
    <source>
        <dbReference type="EMBL" id="CED84665.1"/>
    </source>
</evidence>
<feature type="region of interest" description="Disordered" evidence="6">
    <location>
        <begin position="359"/>
        <end position="394"/>
    </location>
</feature>
<dbReference type="EMBL" id="LN483166">
    <property type="protein sequence ID" value="CED84665.1"/>
    <property type="molecule type" value="Genomic_DNA"/>
</dbReference>
<evidence type="ECO:0000259" key="7">
    <source>
        <dbReference type="PROSITE" id="PS00028"/>
    </source>
</evidence>
<dbReference type="GO" id="GO:0003723">
    <property type="term" value="F:RNA binding"/>
    <property type="evidence" value="ECO:0007669"/>
    <property type="project" value="InterPro"/>
</dbReference>
<evidence type="ECO:0000256" key="5">
    <source>
        <dbReference type="ARBA" id="ARBA00023242"/>
    </source>
</evidence>
<protein>
    <submittedName>
        <fullName evidence="8">Rna splicing factor prp9</fullName>
    </submittedName>
</protein>